<gene>
    <name evidence="1" type="ORF">BDV33DRAFT_110345</name>
</gene>
<dbReference type="AlphaFoldDB" id="A0A5N6F8S1"/>
<organism evidence="1 2">
    <name type="scientific">Aspergillus novoparasiticus</name>
    <dbReference type="NCBI Taxonomy" id="986946"/>
    <lineage>
        <taxon>Eukaryota</taxon>
        <taxon>Fungi</taxon>
        <taxon>Dikarya</taxon>
        <taxon>Ascomycota</taxon>
        <taxon>Pezizomycotina</taxon>
        <taxon>Eurotiomycetes</taxon>
        <taxon>Eurotiomycetidae</taxon>
        <taxon>Eurotiales</taxon>
        <taxon>Aspergillaceae</taxon>
        <taxon>Aspergillus</taxon>
        <taxon>Aspergillus subgen. Circumdati</taxon>
    </lineage>
</organism>
<name>A0A5N6F8S1_9EURO</name>
<reference evidence="1 2" key="1">
    <citation type="submission" date="2019-04" db="EMBL/GenBank/DDBJ databases">
        <title>Fungal friends and foes A comparative genomics study of 23 Aspergillus species from section Flavi.</title>
        <authorList>
            <consortium name="DOE Joint Genome Institute"/>
            <person name="Kjaerbolling I."/>
            <person name="Vesth T.C."/>
            <person name="Frisvad J.C."/>
            <person name="Nybo J.L."/>
            <person name="Theobald S."/>
            <person name="Kildgaard S."/>
            <person name="Petersen T.I."/>
            <person name="Kuo A."/>
            <person name="Sato A."/>
            <person name="Lyhne E.K."/>
            <person name="Kogle M.E."/>
            <person name="Wiebenga A."/>
            <person name="Kun R.S."/>
            <person name="Lubbers R.J."/>
            <person name="Makela M.R."/>
            <person name="Barry K."/>
            <person name="Chovatia M."/>
            <person name="Clum A."/>
            <person name="Daum C."/>
            <person name="Haridas S."/>
            <person name="He G."/>
            <person name="LaButti K."/>
            <person name="Lipzen A."/>
            <person name="Mondo S."/>
            <person name="Pangilinan J."/>
            <person name="Riley R."/>
            <person name="Salamov A."/>
            <person name="Simmons B.A."/>
            <person name="Magnuson J.K."/>
            <person name="Henrissat B."/>
            <person name="Mortensen U.H."/>
            <person name="Larsen T.O."/>
            <person name="De vries R.P."/>
            <person name="Grigoriev I.V."/>
            <person name="Machida M."/>
            <person name="Baker S.E."/>
            <person name="Andersen M.R."/>
        </authorList>
    </citation>
    <scope>NUCLEOTIDE SEQUENCE [LARGE SCALE GENOMIC DNA]</scope>
    <source>
        <strain evidence="1 2">CBS 126849</strain>
    </source>
</reference>
<proteinExistence type="predicted"/>
<protein>
    <submittedName>
        <fullName evidence="1">Uncharacterized protein</fullName>
    </submittedName>
</protein>
<dbReference type="Proteomes" id="UP000326799">
    <property type="component" value="Unassembled WGS sequence"/>
</dbReference>
<evidence type="ECO:0000313" key="2">
    <source>
        <dbReference type="Proteomes" id="UP000326799"/>
    </source>
</evidence>
<dbReference type="EMBL" id="ML733395">
    <property type="protein sequence ID" value="KAB8225240.1"/>
    <property type="molecule type" value="Genomic_DNA"/>
</dbReference>
<evidence type="ECO:0000313" key="1">
    <source>
        <dbReference type="EMBL" id="KAB8225240.1"/>
    </source>
</evidence>
<sequence length="161" mass="18483">MTVMGLLNCAGAGRIRLASYPPPLCQCSRSGCFSRFLSTLYGHGRSFTLEGRAFGSINCSKISLVLHCMLELINFWFFLERLCMYLRIDFAIFPFHFLYCVCSLLAKLEILAYPNRTATYSPRRSTIRNRRLFKGSDFSIVLQRSIVLRFVNQVLRLCPSL</sequence>
<keyword evidence="2" id="KW-1185">Reference proteome</keyword>
<accession>A0A5N6F8S1</accession>